<dbReference type="PANTHER" id="PTHR33498:SF1">
    <property type="entry name" value="TRANSPOSASE FOR INSERTION SEQUENCE ELEMENT IS1557"/>
    <property type="match status" value="1"/>
</dbReference>
<dbReference type="EMBL" id="ADKX01000003">
    <property type="protein sequence ID" value="EFW06448.1"/>
    <property type="molecule type" value="Genomic_DNA"/>
</dbReference>
<feature type="domain" description="Transposase IS204/IS1001/IS1096/IS1165 DDE" evidence="1">
    <location>
        <begin position="152"/>
        <end position="402"/>
    </location>
</feature>
<evidence type="ECO:0000259" key="1">
    <source>
        <dbReference type="Pfam" id="PF01610"/>
    </source>
</evidence>
<dbReference type="InterPro" id="IPR032877">
    <property type="entry name" value="Transposase_HTH"/>
</dbReference>
<dbReference type="InterPro" id="IPR047951">
    <property type="entry name" value="Transpos_ISL3"/>
</dbReference>
<dbReference type="eggNOG" id="COG3464">
    <property type="taxonomic scope" value="Bacteria"/>
</dbReference>
<evidence type="ECO:0008006" key="5">
    <source>
        <dbReference type="Google" id="ProtNLM"/>
    </source>
</evidence>
<proteinExistence type="predicted"/>
<evidence type="ECO:0000313" key="4">
    <source>
        <dbReference type="Proteomes" id="UP000003157"/>
    </source>
</evidence>
<organism evidence="3 4">
    <name type="scientific">Coprobacillus cateniformis</name>
    <dbReference type="NCBI Taxonomy" id="100884"/>
    <lineage>
        <taxon>Bacteria</taxon>
        <taxon>Bacillati</taxon>
        <taxon>Bacillota</taxon>
        <taxon>Erysipelotrichia</taxon>
        <taxon>Erysipelotrichales</taxon>
        <taxon>Coprobacillaceae</taxon>
        <taxon>Coprobacillus</taxon>
    </lineage>
</organism>
<gene>
    <name evidence="3" type="ORF">HMPREF9488_00335</name>
</gene>
<feature type="domain" description="Transposase IS204/IS1001/IS1096/IS1165 helix-turn-helix" evidence="2">
    <location>
        <begin position="89"/>
        <end position="141"/>
    </location>
</feature>
<dbReference type="AlphaFoldDB" id="E7G6E7"/>
<protein>
    <recommendedName>
        <fullName evidence="5">Transposase</fullName>
    </recommendedName>
</protein>
<evidence type="ECO:0000313" key="3">
    <source>
        <dbReference type="EMBL" id="EFW06448.1"/>
    </source>
</evidence>
<evidence type="ECO:0000259" key="2">
    <source>
        <dbReference type="Pfam" id="PF13542"/>
    </source>
</evidence>
<dbReference type="RefSeq" id="WP_008787463.1">
    <property type="nucleotide sequence ID" value="NZ_GL636577.1"/>
</dbReference>
<dbReference type="NCBIfam" id="NF033550">
    <property type="entry name" value="transpos_ISL3"/>
    <property type="match status" value="1"/>
</dbReference>
<dbReference type="PANTHER" id="PTHR33498">
    <property type="entry name" value="TRANSPOSASE FOR INSERTION SEQUENCE ELEMENT IS1557"/>
    <property type="match status" value="1"/>
</dbReference>
<dbReference type="Pfam" id="PF13542">
    <property type="entry name" value="HTH_Tnp_ISL3"/>
    <property type="match status" value="1"/>
</dbReference>
<dbReference type="HOGENOM" id="CLU_041900_1_1_9"/>
<dbReference type="InterPro" id="IPR002560">
    <property type="entry name" value="Transposase_DDE"/>
</dbReference>
<dbReference type="STRING" id="100884.GCA_000269565_00547"/>
<reference evidence="3 4" key="1">
    <citation type="submission" date="2010-12" db="EMBL/GenBank/DDBJ databases">
        <title>The Genome Sequence of Coprobacillus sp. strain 29_1.</title>
        <authorList>
            <consortium name="The Broad Institute Genome Sequencing Platform"/>
            <person name="Earl A."/>
            <person name="Ward D."/>
            <person name="Feldgarden M."/>
            <person name="Gevers D."/>
            <person name="Daigneault M."/>
            <person name="Sibley C.D."/>
            <person name="White A."/>
            <person name="Strauss J."/>
            <person name="Allen-Vercoe E."/>
            <person name="Young S.K."/>
            <person name="Zeng Q."/>
            <person name="Gargeya S."/>
            <person name="Fitzgerald M."/>
            <person name="Haas B."/>
            <person name="Abouelleil A."/>
            <person name="Alvarado L."/>
            <person name="Arachchi H.M."/>
            <person name="Berlin A."/>
            <person name="Brown A."/>
            <person name="Chapman S.B."/>
            <person name="Chen Z."/>
            <person name="Dunbar C."/>
            <person name="Freedman E."/>
            <person name="Gearin G."/>
            <person name="Gellesch M."/>
            <person name="Goldberg J."/>
            <person name="Griggs A."/>
            <person name="Gujja S."/>
            <person name="Heilman E."/>
            <person name="Heiman D."/>
            <person name="Howarth C."/>
            <person name="Larson L."/>
            <person name="Lui A."/>
            <person name="MacDonald P.J.P."/>
            <person name="Mehta T."/>
            <person name="Montmayeur A."/>
            <person name="Murphy C."/>
            <person name="Neiman D."/>
            <person name="Pearson M."/>
            <person name="Priest M."/>
            <person name="Roberts A."/>
            <person name="Saif S."/>
            <person name="Shea T."/>
            <person name="Shenoy N."/>
            <person name="Sisk P."/>
            <person name="Stolte C."/>
            <person name="Sykes S."/>
            <person name="White J."/>
            <person name="Yandava C."/>
            <person name="Nusbaum C."/>
            <person name="Birren B."/>
        </authorList>
    </citation>
    <scope>NUCLEOTIDE SEQUENCE [LARGE SCALE GENOMIC DNA]</scope>
    <source>
        <strain evidence="3 4">29_1</strain>
    </source>
</reference>
<keyword evidence="4" id="KW-1185">Reference proteome</keyword>
<dbReference type="Proteomes" id="UP000003157">
    <property type="component" value="Unassembled WGS sequence"/>
</dbReference>
<accession>E7G6E7</accession>
<dbReference type="Pfam" id="PF01610">
    <property type="entry name" value="DDE_Tnp_ISL3"/>
    <property type="match status" value="1"/>
</dbReference>
<name>E7G6E7_9FIRM</name>
<comment type="caution">
    <text evidence="3">The sequence shown here is derived from an EMBL/GenBank/DDBJ whole genome shotgun (WGS) entry which is preliminary data.</text>
</comment>
<sequence>MDYDTINLFGLQPTDVQNLSITRENDLIIISITLTQKIEVCPICGSLHSHVKDYKLRKISHSLFNMNKSVIYYRCRRFKCIDCGKTFVESNPFSSRKQRISNATILVVLKDCKRLNYTFSSIAEKNHISPSTVINIFDQYVDMKPAHLPRVLSIDEFYLGTFKNKFACIFIDWESAQIIDIYPSRKKYDLYSYMQYIDKKDFENVQYVSIDMNTTYRDFAYHHFKNIVVMVDSFHVVKNINDALKNLRIHIMYKYDKDSVEYYLLMMRKGDIEDNLPKFNKKIGYMINKPQILSLILDIDPLLKKAYLWKENYLDFNEDYTFDTASIRYDELYNELKQMRINEFKDVISFLENWKTEILNSFIYIDERRISNGPIESINGRIKVLMKTSLKYKNFERLRNRIMFCINKNSLPLMTNEKNSHKVEGKKRRK</sequence>